<organism evidence="1 2">
    <name type="scientific">Tortispora caseinolytica NRRL Y-17796</name>
    <dbReference type="NCBI Taxonomy" id="767744"/>
    <lineage>
        <taxon>Eukaryota</taxon>
        <taxon>Fungi</taxon>
        <taxon>Dikarya</taxon>
        <taxon>Ascomycota</taxon>
        <taxon>Saccharomycotina</taxon>
        <taxon>Trigonopsidomycetes</taxon>
        <taxon>Trigonopsidales</taxon>
        <taxon>Trigonopsidaceae</taxon>
        <taxon>Tortispora</taxon>
    </lineage>
</organism>
<dbReference type="Proteomes" id="UP000095023">
    <property type="component" value="Unassembled WGS sequence"/>
</dbReference>
<dbReference type="AlphaFoldDB" id="A0A1E4T9Y8"/>
<name>A0A1E4T9Y8_9ASCO</name>
<dbReference type="PANTHER" id="PTHR15615">
    <property type="match status" value="1"/>
</dbReference>
<dbReference type="EMBL" id="KV453843">
    <property type="protein sequence ID" value="ODV88541.1"/>
    <property type="molecule type" value="Genomic_DNA"/>
</dbReference>
<evidence type="ECO:0008006" key="3">
    <source>
        <dbReference type="Google" id="ProtNLM"/>
    </source>
</evidence>
<proteinExistence type="predicted"/>
<dbReference type="Pfam" id="PF08613">
    <property type="entry name" value="Cyclin"/>
    <property type="match status" value="1"/>
</dbReference>
<protein>
    <recommendedName>
        <fullName evidence="3">Cyclin-domain-containing protein</fullName>
    </recommendedName>
</protein>
<accession>A0A1E4T9Y8</accession>
<gene>
    <name evidence="1" type="ORF">CANCADRAFT_32109</name>
</gene>
<dbReference type="SUPFAM" id="SSF47954">
    <property type="entry name" value="Cyclin-like"/>
    <property type="match status" value="1"/>
</dbReference>
<dbReference type="PANTHER" id="PTHR15615:SF32">
    <property type="entry name" value="PROTEIN KINASE COMPLEX COMPONENT, PUTATIVE (AFU_ORTHOLOGUE AFUA_2G07660)-RELATED"/>
    <property type="match status" value="1"/>
</dbReference>
<dbReference type="InterPro" id="IPR013922">
    <property type="entry name" value="Cyclin_PHO80-like"/>
</dbReference>
<reference evidence="2" key="1">
    <citation type="submission" date="2016-02" db="EMBL/GenBank/DDBJ databases">
        <title>Comparative genomics of biotechnologically important yeasts.</title>
        <authorList>
            <consortium name="DOE Joint Genome Institute"/>
            <person name="Riley R."/>
            <person name="Haridas S."/>
            <person name="Wolfe K.H."/>
            <person name="Lopes M.R."/>
            <person name="Hittinger C.T."/>
            <person name="Goker M."/>
            <person name="Salamov A."/>
            <person name="Wisecaver J."/>
            <person name="Long T.M."/>
            <person name="Aerts A.L."/>
            <person name="Barry K."/>
            <person name="Choi C."/>
            <person name="Clum A."/>
            <person name="Coughlan A.Y."/>
            <person name="Deshpande S."/>
            <person name="Douglass A.P."/>
            <person name="Hanson S.J."/>
            <person name="Klenk H.-P."/>
            <person name="Labutti K."/>
            <person name="Lapidus A."/>
            <person name="Lindquist E."/>
            <person name="Lipzen A."/>
            <person name="Meier-Kolthoff J.P."/>
            <person name="Ohm R.A."/>
            <person name="Otillar R.P."/>
            <person name="Pangilinan J."/>
            <person name="Peng Y."/>
            <person name="Rokas A."/>
            <person name="Rosa C.A."/>
            <person name="Scheuner C."/>
            <person name="Sibirny A.A."/>
            <person name="Slot J.C."/>
            <person name="Stielow J.B."/>
            <person name="Sun H."/>
            <person name="Kurtzman C.P."/>
            <person name="Blackwell M."/>
            <person name="Jeffries T.W."/>
            <person name="Grigoriev I.V."/>
        </authorList>
    </citation>
    <scope>NUCLEOTIDE SEQUENCE [LARGE SCALE GENOMIC DNA]</scope>
    <source>
        <strain evidence="2">NRRL Y-17796</strain>
    </source>
</reference>
<dbReference type="CDD" id="cd20558">
    <property type="entry name" value="CYCLIN_ScPCL7-like"/>
    <property type="match status" value="1"/>
</dbReference>
<dbReference type="GO" id="GO:0000307">
    <property type="term" value="C:cyclin-dependent protein kinase holoenzyme complex"/>
    <property type="evidence" value="ECO:0007669"/>
    <property type="project" value="UniProtKB-ARBA"/>
</dbReference>
<evidence type="ECO:0000313" key="1">
    <source>
        <dbReference type="EMBL" id="ODV88541.1"/>
    </source>
</evidence>
<dbReference type="OrthoDB" id="5304883at2759"/>
<dbReference type="GO" id="GO:0005634">
    <property type="term" value="C:nucleus"/>
    <property type="evidence" value="ECO:0007669"/>
    <property type="project" value="TreeGrafter"/>
</dbReference>
<dbReference type="InterPro" id="IPR036915">
    <property type="entry name" value="Cyclin-like_sf"/>
</dbReference>
<dbReference type="GO" id="GO:0016538">
    <property type="term" value="F:cyclin-dependent protein serine/threonine kinase regulator activity"/>
    <property type="evidence" value="ECO:0007669"/>
    <property type="project" value="TreeGrafter"/>
</dbReference>
<sequence length="277" mass="30998">MGTVTESTGDACIDRALRQMKNSWADAEKELPVKLDPLLVEIIVVPPSPFTCEAMRRARYERAEEPLSGAKDDPAFENLELAMNSMIAVIENELRDGQLLLDHLGIKHKASGDDEKLYSPDFSVARLATPSTSVDSLNGGFHSSVSTSQPSLAKTIQNEAIAKRFFLKSSPPLSISEYVHRLQKFTPMASIVYWVALHYLQNLPMRLQDRNVHRIVLAALRIANKMSDDHIFAHKKYANVSGISSSELTNLEISFLYLMNFNLSVDKKTISQYFPAQ</sequence>
<keyword evidence="2" id="KW-1185">Reference proteome</keyword>
<evidence type="ECO:0000313" key="2">
    <source>
        <dbReference type="Proteomes" id="UP000095023"/>
    </source>
</evidence>
<dbReference type="Gene3D" id="1.10.472.10">
    <property type="entry name" value="Cyclin-like"/>
    <property type="match status" value="1"/>
</dbReference>
<dbReference type="GO" id="GO:0019901">
    <property type="term" value="F:protein kinase binding"/>
    <property type="evidence" value="ECO:0007669"/>
    <property type="project" value="InterPro"/>
</dbReference>